<name>A0A0C3P6U8_PISTI</name>
<gene>
    <name evidence="1" type="ORF">M404DRAFT_1001725</name>
</gene>
<keyword evidence="2" id="KW-1185">Reference proteome</keyword>
<dbReference type="HOGENOM" id="CLU_3051356_0_0_1"/>
<evidence type="ECO:0000313" key="2">
    <source>
        <dbReference type="Proteomes" id="UP000054217"/>
    </source>
</evidence>
<reference evidence="2" key="2">
    <citation type="submission" date="2015-01" db="EMBL/GenBank/DDBJ databases">
        <title>Evolutionary Origins and Diversification of the Mycorrhizal Mutualists.</title>
        <authorList>
            <consortium name="DOE Joint Genome Institute"/>
            <consortium name="Mycorrhizal Genomics Consortium"/>
            <person name="Kohler A."/>
            <person name="Kuo A."/>
            <person name="Nagy L.G."/>
            <person name="Floudas D."/>
            <person name="Copeland A."/>
            <person name="Barry K.W."/>
            <person name="Cichocki N."/>
            <person name="Veneault-Fourrey C."/>
            <person name="LaButti K."/>
            <person name="Lindquist E.A."/>
            <person name="Lipzen A."/>
            <person name="Lundell T."/>
            <person name="Morin E."/>
            <person name="Murat C."/>
            <person name="Riley R."/>
            <person name="Ohm R."/>
            <person name="Sun H."/>
            <person name="Tunlid A."/>
            <person name="Henrissat B."/>
            <person name="Grigoriev I.V."/>
            <person name="Hibbett D.S."/>
            <person name="Martin F."/>
        </authorList>
    </citation>
    <scope>NUCLEOTIDE SEQUENCE [LARGE SCALE GENOMIC DNA]</scope>
    <source>
        <strain evidence="2">Marx 270</strain>
    </source>
</reference>
<dbReference type="InParanoid" id="A0A0C3P6U8"/>
<evidence type="ECO:0000313" key="1">
    <source>
        <dbReference type="EMBL" id="KIO03109.1"/>
    </source>
</evidence>
<accession>A0A0C3P6U8</accession>
<dbReference type="Proteomes" id="UP000054217">
    <property type="component" value="Unassembled WGS sequence"/>
</dbReference>
<dbReference type="AlphaFoldDB" id="A0A0C3P6U8"/>
<dbReference type="EMBL" id="KN831978">
    <property type="protein sequence ID" value="KIO03109.1"/>
    <property type="molecule type" value="Genomic_DNA"/>
</dbReference>
<protein>
    <submittedName>
        <fullName evidence="1">Uncharacterized protein</fullName>
    </submittedName>
</protein>
<reference evidence="1 2" key="1">
    <citation type="submission" date="2014-04" db="EMBL/GenBank/DDBJ databases">
        <authorList>
            <consortium name="DOE Joint Genome Institute"/>
            <person name="Kuo A."/>
            <person name="Kohler A."/>
            <person name="Costa M.D."/>
            <person name="Nagy L.G."/>
            <person name="Floudas D."/>
            <person name="Copeland A."/>
            <person name="Barry K.W."/>
            <person name="Cichocki N."/>
            <person name="Veneault-Fourrey C."/>
            <person name="LaButti K."/>
            <person name="Lindquist E.A."/>
            <person name="Lipzen A."/>
            <person name="Lundell T."/>
            <person name="Morin E."/>
            <person name="Murat C."/>
            <person name="Sun H."/>
            <person name="Tunlid A."/>
            <person name="Henrissat B."/>
            <person name="Grigoriev I.V."/>
            <person name="Hibbett D.S."/>
            <person name="Martin F."/>
            <person name="Nordberg H.P."/>
            <person name="Cantor M.N."/>
            <person name="Hua S.X."/>
        </authorList>
    </citation>
    <scope>NUCLEOTIDE SEQUENCE [LARGE SCALE GENOMIC DNA]</scope>
    <source>
        <strain evidence="1 2">Marx 270</strain>
    </source>
</reference>
<organism evidence="1 2">
    <name type="scientific">Pisolithus tinctorius Marx 270</name>
    <dbReference type="NCBI Taxonomy" id="870435"/>
    <lineage>
        <taxon>Eukaryota</taxon>
        <taxon>Fungi</taxon>
        <taxon>Dikarya</taxon>
        <taxon>Basidiomycota</taxon>
        <taxon>Agaricomycotina</taxon>
        <taxon>Agaricomycetes</taxon>
        <taxon>Agaricomycetidae</taxon>
        <taxon>Boletales</taxon>
        <taxon>Sclerodermatineae</taxon>
        <taxon>Pisolithaceae</taxon>
        <taxon>Pisolithus</taxon>
    </lineage>
</organism>
<sequence>MNGVGYILDYEIPRSLMHRRDIPEGLEIEGRETPKRAIRRCMRVLSERRRKQVR</sequence>
<proteinExistence type="predicted"/>